<reference evidence="2 3" key="1">
    <citation type="submission" date="2018-06" db="EMBL/GenBank/DDBJ databases">
        <title>Streptomyces reniochalinae sp. nov. and Streptomyces diacarnus sp. nov. from marine sponges.</title>
        <authorList>
            <person name="Li L."/>
        </authorList>
    </citation>
    <scope>NUCLEOTIDE SEQUENCE [LARGE SCALE GENOMIC DNA]</scope>
    <source>
        <strain evidence="2 3">LHW51701</strain>
    </source>
</reference>
<evidence type="ECO:0000256" key="1">
    <source>
        <dbReference type="SAM" id="MobiDB-lite"/>
    </source>
</evidence>
<feature type="compositionally biased region" description="Basic and acidic residues" evidence="1">
    <location>
        <begin position="114"/>
        <end position="133"/>
    </location>
</feature>
<dbReference type="AlphaFoldDB" id="A0A367F6M9"/>
<comment type="caution">
    <text evidence="2">The sequence shown here is derived from an EMBL/GenBank/DDBJ whole genome shotgun (WGS) entry which is preliminary data.</text>
</comment>
<name>A0A367F6M9_9ACTN</name>
<keyword evidence="3" id="KW-1185">Reference proteome</keyword>
<protein>
    <submittedName>
        <fullName evidence="2">Cyclodehydratase</fullName>
    </submittedName>
</protein>
<feature type="region of interest" description="Disordered" evidence="1">
    <location>
        <begin position="111"/>
        <end position="137"/>
    </location>
</feature>
<accession>A0A367F6M9</accession>
<evidence type="ECO:0000313" key="2">
    <source>
        <dbReference type="EMBL" id="RCG26013.1"/>
    </source>
</evidence>
<organism evidence="2 3">
    <name type="scientific">Streptomyces diacarni</name>
    <dbReference type="NCBI Taxonomy" id="2800381"/>
    <lineage>
        <taxon>Bacteria</taxon>
        <taxon>Bacillati</taxon>
        <taxon>Actinomycetota</taxon>
        <taxon>Actinomycetes</taxon>
        <taxon>Kitasatosporales</taxon>
        <taxon>Streptomycetaceae</taxon>
        <taxon>Streptomyces</taxon>
    </lineage>
</organism>
<evidence type="ECO:0000313" key="3">
    <source>
        <dbReference type="Proteomes" id="UP000252914"/>
    </source>
</evidence>
<gene>
    <name evidence="2" type="ORF">DTL70_08020</name>
</gene>
<dbReference type="InterPro" id="IPR022291">
    <property type="entry name" value="Bacteriocin_synth_cyclodeHase"/>
</dbReference>
<proteinExistence type="predicted"/>
<sequence>MHTGTTGPRRPLFLAAGAFGHAVTERLAKAYTGAVVMGADEGSHPSFWPVSDLLVLVTDHPRPALAEAVERSAYAWGVPWFPIELEPVELRCGPAVAPGAGACHRCFTRRRAQHDRSPLPAEARRRETKDPGAERVTGYAPHHVGMAVALARAAVRDLFDEEAAAAGAEDGGAAGGQGPRAAAHVRTVHLADGRTARHRVVAVDQCSRCRPARGGEDLSWRIFEPLTDAAPVGS</sequence>
<dbReference type="RefSeq" id="WP_114021171.1">
    <property type="nucleotide sequence ID" value="NZ_JBEYTF010000019.1"/>
</dbReference>
<dbReference type="EMBL" id="QOIN01000035">
    <property type="protein sequence ID" value="RCG26013.1"/>
    <property type="molecule type" value="Genomic_DNA"/>
</dbReference>
<dbReference type="Proteomes" id="UP000252914">
    <property type="component" value="Unassembled WGS sequence"/>
</dbReference>
<dbReference type="NCBIfam" id="TIGR03882">
    <property type="entry name" value="cyclo_dehyd_2"/>
    <property type="match status" value="1"/>
</dbReference>
<dbReference type="Gene3D" id="3.40.50.720">
    <property type="entry name" value="NAD(P)-binding Rossmann-like Domain"/>
    <property type="match status" value="1"/>
</dbReference>